<dbReference type="KEGG" id="pbu:L21SP3_01466"/>
<dbReference type="Proteomes" id="UP000188273">
    <property type="component" value="Chromosome"/>
</dbReference>
<dbReference type="GO" id="GO:0032259">
    <property type="term" value="P:methylation"/>
    <property type="evidence" value="ECO:0007669"/>
    <property type="project" value="UniProtKB-KW"/>
</dbReference>
<dbReference type="AlphaFoldDB" id="A0A1Q2HQX1"/>
<reference evidence="3" key="1">
    <citation type="submission" date="2017-02" db="EMBL/GenBank/DDBJ databases">
        <title>Comparative genomics and description of representatives of a novel lineage of planctomycetes thriving in anoxic sediments.</title>
        <authorList>
            <person name="Spring S."/>
            <person name="Bunk B."/>
            <person name="Sproer C."/>
            <person name="Klenk H.-P."/>
        </authorList>
    </citation>
    <scope>NUCLEOTIDE SEQUENCE [LARGE SCALE GENOMIC DNA]</scope>
    <source>
        <strain evidence="3">L21-RPul-D3</strain>
    </source>
</reference>
<dbReference type="PANTHER" id="PTHR43861">
    <property type="entry name" value="TRANS-ACONITATE 2-METHYLTRANSFERASE-RELATED"/>
    <property type="match status" value="1"/>
</dbReference>
<feature type="domain" description="Methyltransferase type 11" evidence="1">
    <location>
        <begin position="87"/>
        <end position="135"/>
    </location>
</feature>
<organism evidence="2 3">
    <name type="scientific">Sedimentisphaera cyanobacteriorum</name>
    <dbReference type="NCBI Taxonomy" id="1940790"/>
    <lineage>
        <taxon>Bacteria</taxon>
        <taxon>Pseudomonadati</taxon>
        <taxon>Planctomycetota</taxon>
        <taxon>Phycisphaerae</taxon>
        <taxon>Sedimentisphaerales</taxon>
        <taxon>Sedimentisphaeraceae</taxon>
        <taxon>Sedimentisphaera</taxon>
    </lineage>
</organism>
<dbReference type="Gene3D" id="3.40.50.150">
    <property type="entry name" value="Vaccinia Virus protein VP39"/>
    <property type="match status" value="1"/>
</dbReference>
<keyword evidence="2" id="KW-0489">Methyltransferase</keyword>
<dbReference type="SUPFAM" id="SSF53335">
    <property type="entry name" value="S-adenosyl-L-methionine-dependent methyltransferases"/>
    <property type="match status" value="1"/>
</dbReference>
<sequence>MQISFEKIYAIFFFREKNREGVICPVCSSFERHRFFWFLMKEKTDLLNSQKQKKMLHIAPEKCFTEIFSNLSHIDYLSADLNSPEAMEKIDITDINYPDESFDVIYSSHVLEHVPDDKKALTEFYRVLKPGGWMLLSIPINENLEVTDADLELDDPQERIRRFGNVDHMRVYGIDFEDKLEISGFNFEKYYPADFVSQKLIKKCNLPSQPVYICKK</sequence>
<proteinExistence type="predicted"/>
<protein>
    <submittedName>
        <fullName evidence="2">Arsenite S-adenosylmethyltransferase</fullName>
    </submittedName>
</protein>
<gene>
    <name evidence="2" type="ORF">L21SP3_01466</name>
</gene>
<name>A0A1Q2HQX1_9BACT</name>
<dbReference type="EMBL" id="CP019633">
    <property type="protein sequence ID" value="AQQ09656.1"/>
    <property type="molecule type" value="Genomic_DNA"/>
</dbReference>
<dbReference type="InterPro" id="IPR013216">
    <property type="entry name" value="Methyltransf_11"/>
</dbReference>
<dbReference type="PANTHER" id="PTHR43861:SF1">
    <property type="entry name" value="TRANS-ACONITATE 2-METHYLTRANSFERASE"/>
    <property type="match status" value="1"/>
</dbReference>
<keyword evidence="3" id="KW-1185">Reference proteome</keyword>
<evidence type="ECO:0000313" key="3">
    <source>
        <dbReference type="Proteomes" id="UP000188273"/>
    </source>
</evidence>
<dbReference type="GO" id="GO:0008757">
    <property type="term" value="F:S-adenosylmethionine-dependent methyltransferase activity"/>
    <property type="evidence" value="ECO:0007669"/>
    <property type="project" value="InterPro"/>
</dbReference>
<evidence type="ECO:0000313" key="2">
    <source>
        <dbReference type="EMBL" id="AQQ09656.1"/>
    </source>
</evidence>
<evidence type="ECO:0000259" key="1">
    <source>
        <dbReference type="Pfam" id="PF08241"/>
    </source>
</evidence>
<dbReference type="Pfam" id="PF08241">
    <property type="entry name" value="Methyltransf_11"/>
    <property type="match status" value="1"/>
</dbReference>
<keyword evidence="2" id="KW-0808">Transferase</keyword>
<dbReference type="CDD" id="cd02440">
    <property type="entry name" value="AdoMet_MTases"/>
    <property type="match status" value="1"/>
</dbReference>
<accession>A0A1Q2HQX1</accession>
<dbReference type="STRING" id="1940790.L21SP3_01466"/>
<dbReference type="InterPro" id="IPR029063">
    <property type="entry name" value="SAM-dependent_MTases_sf"/>
</dbReference>